<keyword evidence="2" id="KW-1185">Reference proteome</keyword>
<dbReference type="AlphaFoldDB" id="A0A397VL58"/>
<reference evidence="1 2" key="1">
    <citation type="submission" date="2018-06" db="EMBL/GenBank/DDBJ databases">
        <title>Comparative genomics reveals the genomic features of Rhizophagus irregularis, R. cerebriforme, R. diaphanum and Gigaspora rosea, and their symbiotic lifestyle signature.</title>
        <authorList>
            <person name="Morin E."/>
            <person name="San Clemente H."/>
            <person name="Chen E.C.H."/>
            <person name="De La Providencia I."/>
            <person name="Hainaut M."/>
            <person name="Kuo A."/>
            <person name="Kohler A."/>
            <person name="Murat C."/>
            <person name="Tang N."/>
            <person name="Roy S."/>
            <person name="Loubradou J."/>
            <person name="Henrissat B."/>
            <person name="Grigoriev I.V."/>
            <person name="Corradi N."/>
            <person name="Roux C."/>
            <person name="Martin F.M."/>
        </authorList>
    </citation>
    <scope>NUCLEOTIDE SEQUENCE [LARGE SCALE GENOMIC DNA]</scope>
    <source>
        <strain evidence="1 2">DAOM 194757</strain>
    </source>
</reference>
<dbReference type="Proteomes" id="UP000266673">
    <property type="component" value="Unassembled WGS sequence"/>
</dbReference>
<accession>A0A397VL58</accession>
<evidence type="ECO:0000313" key="2">
    <source>
        <dbReference type="Proteomes" id="UP000266673"/>
    </source>
</evidence>
<gene>
    <name evidence="1" type="ORF">C2G38_2073302</name>
</gene>
<comment type="caution">
    <text evidence="1">The sequence shown here is derived from an EMBL/GenBank/DDBJ whole genome shotgun (WGS) entry which is preliminary data.</text>
</comment>
<proteinExistence type="predicted"/>
<sequence>MLIDKWNLIIDIDRDKCHAASVNRLTFRSTNALSNTNSDNHVATVNRLQLASCGSDWSVRILNLDF</sequence>
<name>A0A397VL58_9GLOM</name>
<protein>
    <submittedName>
        <fullName evidence="1">Uncharacterized protein</fullName>
    </submittedName>
</protein>
<dbReference type="EMBL" id="QKWP01000271">
    <property type="protein sequence ID" value="RIB23245.1"/>
    <property type="molecule type" value="Genomic_DNA"/>
</dbReference>
<organism evidence="1 2">
    <name type="scientific">Gigaspora rosea</name>
    <dbReference type="NCBI Taxonomy" id="44941"/>
    <lineage>
        <taxon>Eukaryota</taxon>
        <taxon>Fungi</taxon>
        <taxon>Fungi incertae sedis</taxon>
        <taxon>Mucoromycota</taxon>
        <taxon>Glomeromycotina</taxon>
        <taxon>Glomeromycetes</taxon>
        <taxon>Diversisporales</taxon>
        <taxon>Gigasporaceae</taxon>
        <taxon>Gigaspora</taxon>
    </lineage>
</organism>
<evidence type="ECO:0000313" key="1">
    <source>
        <dbReference type="EMBL" id="RIB23245.1"/>
    </source>
</evidence>